<dbReference type="Proteomes" id="UP001596004">
    <property type="component" value="Unassembled WGS sequence"/>
</dbReference>
<accession>A0ABV9CMX4</accession>
<organism evidence="1 2">
    <name type="scientific">Sphaerisporangium dianthi</name>
    <dbReference type="NCBI Taxonomy" id="1436120"/>
    <lineage>
        <taxon>Bacteria</taxon>
        <taxon>Bacillati</taxon>
        <taxon>Actinomycetota</taxon>
        <taxon>Actinomycetes</taxon>
        <taxon>Streptosporangiales</taxon>
        <taxon>Streptosporangiaceae</taxon>
        <taxon>Sphaerisporangium</taxon>
    </lineage>
</organism>
<sequence length="44" mass="4746">MLESALEKMTEQIGYEKRDPVGAGLGNVRNGARPKMVLVGRAAM</sequence>
<evidence type="ECO:0000313" key="2">
    <source>
        <dbReference type="Proteomes" id="UP001596004"/>
    </source>
</evidence>
<proteinExistence type="predicted"/>
<dbReference type="EMBL" id="JBHSFP010000024">
    <property type="protein sequence ID" value="MFC4534605.1"/>
    <property type="molecule type" value="Genomic_DNA"/>
</dbReference>
<keyword evidence="2" id="KW-1185">Reference proteome</keyword>
<reference evidence="2" key="1">
    <citation type="journal article" date="2019" name="Int. J. Syst. Evol. Microbiol.">
        <title>The Global Catalogue of Microorganisms (GCM) 10K type strain sequencing project: providing services to taxonomists for standard genome sequencing and annotation.</title>
        <authorList>
            <consortium name="The Broad Institute Genomics Platform"/>
            <consortium name="The Broad Institute Genome Sequencing Center for Infectious Disease"/>
            <person name="Wu L."/>
            <person name="Ma J."/>
        </authorList>
    </citation>
    <scope>NUCLEOTIDE SEQUENCE [LARGE SCALE GENOMIC DNA]</scope>
    <source>
        <strain evidence="2">CGMCC 4.7132</strain>
    </source>
</reference>
<protein>
    <submittedName>
        <fullName evidence="1">Uncharacterized protein</fullName>
    </submittedName>
</protein>
<comment type="caution">
    <text evidence="1">The sequence shown here is derived from an EMBL/GenBank/DDBJ whole genome shotgun (WGS) entry which is preliminary data.</text>
</comment>
<evidence type="ECO:0000313" key="1">
    <source>
        <dbReference type="EMBL" id="MFC4534605.1"/>
    </source>
</evidence>
<gene>
    <name evidence="1" type="ORF">ACFO60_27940</name>
</gene>
<name>A0ABV9CMX4_9ACTN</name>